<dbReference type="GO" id="GO:0009279">
    <property type="term" value="C:cell outer membrane"/>
    <property type="evidence" value="ECO:0007669"/>
    <property type="project" value="UniProtKB-SubCell"/>
</dbReference>
<keyword evidence="9 11" id="KW-0472">Membrane</keyword>
<feature type="chain" id="PRO_5012952240" evidence="13">
    <location>
        <begin position="29"/>
        <end position="700"/>
    </location>
</feature>
<dbReference type="PROSITE" id="PS52016">
    <property type="entry name" value="TONB_DEPENDENT_REC_3"/>
    <property type="match status" value="1"/>
</dbReference>
<keyword evidence="16" id="KW-0675">Receptor</keyword>
<sequence length="700" mass="76721">MTSTRIAVLLGGTAMLTVSQIVAGGAWAQDAEAETVSNTTVLDAITVSGEKVARTLQETATSVEVITSSDQETRPEEKTVQSAIEDTPNVYYPGTVGVAPIIRGQDTQGPNTGAVAFYSGTVPRASINIDGHYQSYFESVFGSTSIWDMDQIEVFRGPQTTSQGANSVAGAIVVTTKDPVFTPEGALQIEYGSYNTHRASGMLSGPLTDQIAARVAVDYYGRDTFIDYINSSFTEDHTDLDIMSFNGRAKLLFTPDAIPGLTAKLTYSTSQNNQPTYEAATVQPFDRLENNQTSVPSFYSRTHTGVADLSYEFDNGFVLSNQAQFTDLYVDRSLETVGNGDARIDQQNWTNQTLLNFGNEDSKLSGAAGIFASYTQSDESLLLPYNGSPDFDDTKTNLGIFTEMDYRFTDAWTLTGGLRFEHDRVERSGRSTTAATVPSNFDYDESFSAILPKVALAYDVTPDFTVGALINRGFNPGGVVYDFFNGNALSFKAETSWNYEIFTRANLLDDKLEISGNLFFTDYKDAQRYFQTTLPGSVVTQYITLNAEEAHAYGLEAAVSYQVLDSLKLKANAGLMKTEITRFDALPTVEGNDFSKTPGYTLGFGVDWEVLDNLTLSANVSHFDGYYSDDTNTPAYETDPYTIANARATYQFHDNFQVFGYVNNIFDERVATYLENRRGVGSFATMTAPRMFGIGAKATF</sequence>
<evidence type="ECO:0000256" key="8">
    <source>
        <dbReference type="ARBA" id="ARBA00023077"/>
    </source>
</evidence>
<dbReference type="InterPro" id="IPR039426">
    <property type="entry name" value="TonB-dep_rcpt-like"/>
</dbReference>
<evidence type="ECO:0000256" key="4">
    <source>
        <dbReference type="ARBA" id="ARBA00022496"/>
    </source>
</evidence>
<keyword evidence="2 11" id="KW-0813">Transport</keyword>
<dbReference type="RefSeq" id="WP_073014669.1">
    <property type="nucleotide sequence ID" value="NZ_FRBW01000004.1"/>
</dbReference>
<evidence type="ECO:0000313" key="16">
    <source>
        <dbReference type="EMBL" id="SHM94832.1"/>
    </source>
</evidence>
<dbReference type="CDD" id="cd01347">
    <property type="entry name" value="ligand_gated_channel"/>
    <property type="match status" value="1"/>
</dbReference>
<feature type="signal peptide" evidence="13">
    <location>
        <begin position="1"/>
        <end position="28"/>
    </location>
</feature>
<dbReference type="PANTHER" id="PTHR32552">
    <property type="entry name" value="FERRICHROME IRON RECEPTOR-RELATED"/>
    <property type="match status" value="1"/>
</dbReference>
<evidence type="ECO:0000256" key="3">
    <source>
        <dbReference type="ARBA" id="ARBA00022452"/>
    </source>
</evidence>
<evidence type="ECO:0000256" key="6">
    <source>
        <dbReference type="ARBA" id="ARBA00023004"/>
    </source>
</evidence>
<dbReference type="InterPro" id="IPR037066">
    <property type="entry name" value="Plug_dom_sf"/>
</dbReference>
<evidence type="ECO:0000256" key="10">
    <source>
        <dbReference type="ARBA" id="ARBA00023237"/>
    </source>
</evidence>
<dbReference type="SUPFAM" id="SSF56935">
    <property type="entry name" value="Porins"/>
    <property type="match status" value="1"/>
</dbReference>
<dbReference type="PANTHER" id="PTHR32552:SF81">
    <property type="entry name" value="TONB-DEPENDENT OUTER MEMBRANE RECEPTOR"/>
    <property type="match status" value="1"/>
</dbReference>
<keyword evidence="7" id="KW-0406">Ion transport</keyword>
<keyword evidence="8 12" id="KW-0798">TonB box</keyword>
<feature type="domain" description="TonB-dependent receptor plug" evidence="15">
    <location>
        <begin position="56"/>
        <end position="171"/>
    </location>
</feature>
<keyword evidence="3 11" id="KW-1134">Transmembrane beta strand</keyword>
<proteinExistence type="inferred from homology"/>
<evidence type="ECO:0000256" key="2">
    <source>
        <dbReference type="ARBA" id="ARBA00022448"/>
    </source>
</evidence>
<keyword evidence="5 11" id="KW-0812">Transmembrane</keyword>
<keyword evidence="6" id="KW-0408">Iron</keyword>
<name>A0A1M7MW52_9HYPH</name>
<keyword evidence="4" id="KW-0410">Iron transport</keyword>
<dbReference type="Gene3D" id="2.170.130.10">
    <property type="entry name" value="TonB-dependent receptor, plug domain"/>
    <property type="match status" value="1"/>
</dbReference>
<keyword evidence="17" id="KW-1185">Reference proteome</keyword>
<dbReference type="Pfam" id="PF00593">
    <property type="entry name" value="TonB_dep_Rec_b-barrel"/>
    <property type="match status" value="1"/>
</dbReference>
<keyword evidence="10 11" id="KW-0998">Cell outer membrane</keyword>
<evidence type="ECO:0000259" key="14">
    <source>
        <dbReference type="Pfam" id="PF00593"/>
    </source>
</evidence>
<evidence type="ECO:0000256" key="5">
    <source>
        <dbReference type="ARBA" id="ARBA00022692"/>
    </source>
</evidence>
<feature type="domain" description="TonB-dependent receptor-like beta-barrel" evidence="14">
    <location>
        <begin position="266"/>
        <end position="665"/>
    </location>
</feature>
<dbReference type="InterPro" id="IPR036942">
    <property type="entry name" value="Beta-barrel_TonB_sf"/>
</dbReference>
<dbReference type="InterPro" id="IPR000531">
    <property type="entry name" value="Beta-barrel_TonB"/>
</dbReference>
<evidence type="ECO:0000313" key="17">
    <source>
        <dbReference type="Proteomes" id="UP000186002"/>
    </source>
</evidence>
<dbReference type="GO" id="GO:0006826">
    <property type="term" value="P:iron ion transport"/>
    <property type="evidence" value="ECO:0007669"/>
    <property type="project" value="UniProtKB-KW"/>
</dbReference>
<evidence type="ECO:0000256" key="1">
    <source>
        <dbReference type="ARBA" id="ARBA00004571"/>
    </source>
</evidence>
<dbReference type="InterPro" id="IPR012910">
    <property type="entry name" value="Plug_dom"/>
</dbReference>
<organism evidence="16 17">
    <name type="scientific">Roseibium suaedae</name>
    <dbReference type="NCBI Taxonomy" id="735517"/>
    <lineage>
        <taxon>Bacteria</taxon>
        <taxon>Pseudomonadati</taxon>
        <taxon>Pseudomonadota</taxon>
        <taxon>Alphaproteobacteria</taxon>
        <taxon>Hyphomicrobiales</taxon>
        <taxon>Stappiaceae</taxon>
        <taxon>Roseibium</taxon>
    </lineage>
</organism>
<comment type="subcellular location">
    <subcellularLocation>
        <location evidence="1 11">Cell outer membrane</location>
        <topology evidence="1 11">Multi-pass membrane protein</topology>
    </subcellularLocation>
</comment>
<reference evidence="16 17" key="1">
    <citation type="submission" date="2016-11" db="EMBL/GenBank/DDBJ databases">
        <authorList>
            <person name="Jaros S."/>
            <person name="Januszkiewicz K."/>
            <person name="Wedrychowicz H."/>
        </authorList>
    </citation>
    <scope>NUCLEOTIDE SEQUENCE [LARGE SCALE GENOMIC DNA]</scope>
    <source>
        <strain evidence="16 17">DSM 22153</strain>
    </source>
</reference>
<dbReference type="Proteomes" id="UP000186002">
    <property type="component" value="Unassembled WGS sequence"/>
</dbReference>
<comment type="similarity">
    <text evidence="11 12">Belongs to the TonB-dependent receptor family.</text>
</comment>
<evidence type="ECO:0000256" key="11">
    <source>
        <dbReference type="PROSITE-ProRule" id="PRU01360"/>
    </source>
</evidence>
<accession>A0A1M7MW52</accession>
<dbReference type="Pfam" id="PF07715">
    <property type="entry name" value="Plug"/>
    <property type="match status" value="1"/>
</dbReference>
<gene>
    <name evidence="16" type="ORF">SAMN05444272_3566</name>
</gene>
<keyword evidence="13" id="KW-0732">Signal</keyword>
<evidence type="ECO:0000259" key="15">
    <source>
        <dbReference type="Pfam" id="PF07715"/>
    </source>
</evidence>
<dbReference type="Gene3D" id="2.40.170.20">
    <property type="entry name" value="TonB-dependent receptor, beta-barrel domain"/>
    <property type="match status" value="1"/>
</dbReference>
<evidence type="ECO:0000256" key="12">
    <source>
        <dbReference type="RuleBase" id="RU003357"/>
    </source>
</evidence>
<evidence type="ECO:0000256" key="9">
    <source>
        <dbReference type="ARBA" id="ARBA00023136"/>
    </source>
</evidence>
<evidence type="ECO:0000256" key="7">
    <source>
        <dbReference type="ARBA" id="ARBA00023065"/>
    </source>
</evidence>
<evidence type="ECO:0000256" key="13">
    <source>
        <dbReference type="SAM" id="SignalP"/>
    </source>
</evidence>
<dbReference type="AlphaFoldDB" id="A0A1M7MW52"/>
<dbReference type="EMBL" id="FRBW01000004">
    <property type="protein sequence ID" value="SHM94832.1"/>
    <property type="molecule type" value="Genomic_DNA"/>
</dbReference>
<protein>
    <submittedName>
        <fullName evidence="16">Outer membrane receptor proteins, mostly Fe transport</fullName>
    </submittedName>
</protein>
<dbReference type="STRING" id="735517.SAMN05444272_3566"/>